<evidence type="ECO:0000256" key="7">
    <source>
        <dbReference type="ARBA" id="ARBA00023180"/>
    </source>
</evidence>
<evidence type="ECO:0000256" key="9">
    <source>
        <dbReference type="SAM" id="Phobius"/>
    </source>
</evidence>
<reference evidence="10" key="1">
    <citation type="submission" date="2021-02" db="EMBL/GenBank/DDBJ databases">
        <authorList>
            <person name="Nowell W R."/>
        </authorList>
    </citation>
    <scope>NUCLEOTIDE SEQUENCE</scope>
</reference>
<dbReference type="Proteomes" id="UP000663882">
    <property type="component" value="Unassembled WGS sequence"/>
</dbReference>
<feature type="transmembrane region" description="Helical" evidence="9">
    <location>
        <begin position="236"/>
        <end position="256"/>
    </location>
</feature>
<feature type="transmembrane region" description="Helical" evidence="9">
    <location>
        <begin position="138"/>
        <end position="157"/>
    </location>
</feature>
<protein>
    <recommendedName>
        <fullName evidence="3">Transmembrane protein 168</fullName>
    </recommendedName>
</protein>
<name>A0A814E9H7_9BILA</name>
<dbReference type="PANTHER" id="PTHR14437">
    <property type="entry name" value="TRANSMEMBRANE PROTEIN 168"/>
    <property type="match status" value="1"/>
</dbReference>
<evidence type="ECO:0000256" key="1">
    <source>
        <dbReference type="ARBA" id="ARBA00004232"/>
    </source>
</evidence>
<evidence type="ECO:0000256" key="8">
    <source>
        <dbReference type="ARBA" id="ARBA00023242"/>
    </source>
</evidence>
<feature type="transmembrane region" description="Helical" evidence="9">
    <location>
        <begin position="268"/>
        <end position="294"/>
    </location>
</feature>
<feature type="transmembrane region" description="Helical" evidence="9">
    <location>
        <begin position="665"/>
        <end position="685"/>
    </location>
</feature>
<evidence type="ECO:0000313" key="10">
    <source>
        <dbReference type="EMBL" id="CAF0964433.1"/>
    </source>
</evidence>
<feature type="transmembrane region" description="Helical" evidence="9">
    <location>
        <begin position="169"/>
        <end position="186"/>
    </location>
</feature>
<evidence type="ECO:0000256" key="2">
    <source>
        <dbReference type="ARBA" id="ARBA00007329"/>
    </source>
</evidence>
<feature type="transmembrane region" description="Helical" evidence="9">
    <location>
        <begin position="99"/>
        <end position="118"/>
    </location>
</feature>
<organism evidence="10 11">
    <name type="scientific">Rotaria sordida</name>
    <dbReference type="NCBI Taxonomy" id="392033"/>
    <lineage>
        <taxon>Eukaryota</taxon>
        <taxon>Metazoa</taxon>
        <taxon>Spiralia</taxon>
        <taxon>Gnathifera</taxon>
        <taxon>Rotifera</taxon>
        <taxon>Eurotatoria</taxon>
        <taxon>Bdelloidea</taxon>
        <taxon>Philodinida</taxon>
        <taxon>Philodinidae</taxon>
        <taxon>Rotaria</taxon>
    </lineage>
</organism>
<dbReference type="PROSITE" id="PS51257">
    <property type="entry name" value="PROKAR_LIPOPROTEIN"/>
    <property type="match status" value="1"/>
</dbReference>
<dbReference type="AlphaFoldDB" id="A0A814E9H7"/>
<evidence type="ECO:0000313" key="11">
    <source>
        <dbReference type="Proteomes" id="UP000663882"/>
    </source>
</evidence>
<accession>A0A814E9H7</accession>
<dbReference type="GO" id="GO:0031965">
    <property type="term" value="C:nuclear membrane"/>
    <property type="evidence" value="ECO:0007669"/>
    <property type="project" value="UniProtKB-SubCell"/>
</dbReference>
<feature type="transmembrane region" description="Helical" evidence="9">
    <location>
        <begin position="41"/>
        <end position="61"/>
    </location>
</feature>
<dbReference type="InterPro" id="IPR029713">
    <property type="entry name" value="TMEM168"/>
</dbReference>
<keyword evidence="5 9" id="KW-1133">Transmembrane helix</keyword>
<feature type="transmembrane region" description="Helical" evidence="9">
    <location>
        <begin position="192"/>
        <end position="215"/>
    </location>
</feature>
<proteinExistence type="inferred from homology"/>
<comment type="subcellular location">
    <subcellularLocation>
        <location evidence="1">Nucleus membrane</location>
        <topology evidence="1">Multi-pass membrane protein</topology>
    </subcellularLocation>
</comment>
<evidence type="ECO:0000256" key="5">
    <source>
        <dbReference type="ARBA" id="ARBA00022989"/>
    </source>
</evidence>
<evidence type="ECO:0000256" key="4">
    <source>
        <dbReference type="ARBA" id="ARBA00022692"/>
    </source>
</evidence>
<feature type="transmembrane region" description="Helical" evidence="9">
    <location>
        <begin position="6"/>
        <end position="29"/>
    </location>
</feature>
<feature type="transmembrane region" description="Helical" evidence="9">
    <location>
        <begin position="330"/>
        <end position="354"/>
    </location>
</feature>
<keyword evidence="4 9" id="KW-0812">Transmembrane</keyword>
<dbReference type="OrthoDB" id="5967342at2759"/>
<feature type="transmembrane region" description="Helical" evidence="9">
    <location>
        <begin position="67"/>
        <end position="87"/>
    </location>
</feature>
<keyword evidence="7" id="KW-0325">Glycoprotein</keyword>
<evidence type="ECO:0000256" key="3">
    <source>
        <dbReference type="ARBA" id="ARBA00014572"/>
    </source>
</evidence>
<comment type="caution">
    <text evidence="10">The sequence shown here is derived from an EMBL/GenBank/DDBJ whole genome shotgun (WGS) entry which is preliminary data.</text>
</comment>
<evidence type="ECO:0000256" key="6">
    <source>
        <dbReference type="ARBA" id="ARBA00023136"/>
    </source>
</evidence>
<keyword evidence="8" id="KW-0539">Nucleus</keyword>
<comment type="similarity">
    <text evidence="2">Belongs to the TMEM168 family.</text>
</comment>
<sequence>MPLKNSDRLLLCISNCLIFFACLHDLFIVKYRSDIHLIPRWILLLVFIFYIILLFLTRLLPNLFSNIFIFLTSFLLSLCLSLSIFTLITNTISSSTNFILFNFLLILSIICSFISNLIRLLNNTTFYFIHYNELAELIGFSFGLYITSQSISLYYLILSLYFLIITLRLRAFHGFLLLLFNISYFYHYYTPYSYIACFCFLIRLVGRPIIELYFISLTSLERWILLLHLSNSYRILFQRFMIFIYCILPLHCIYIIGQTVRLHDEWFIIVPVFIISVGIWFLFRSLTFSLLWMLSNKLIDCYLTMIQANSNDEHHKISFIKLMASRGIRYFGLIAWPILVCSTLLTCFIGILHYDTCTSYSIVLLLLTIHFECLILALVKQLTSIVGGSCIGYALVAPAFESRHWELNAPIVTEVVLRSRDNGLFSNSRNVQILSQQEAYDSSQRCTNILNGLERFMANNLIDIFACDYSSTGIPMNFVDTKLKTFFARRTNDGRHYDTYFFYFSGPTCDNGDIILSDNQKITLNLLFQWWCENESSLTSRLILVFDTFNSHKWLKQIRCQTFNNSCKPSVFVILQTFNRQKKMPKLIELGQVHLGIFTEIWLKLNMVDETSTTNHDSNASWRANHLEPKCSFSYYYPEFNFRQPSSADVDIYLNEHSFLQRLHLIYHLLTYIPSLFIYPFLYIFNCIKRWRFHLLAPRVVDTYHGFKLFVR</sequence>
<dbReference type="EMBL" id="CAJNOO010000509">
    <property type="protein sequence ID" value="CAF0964433.1"/>
    <property type="molecule type" value="Genomic_DNA"/>
</dbReference>
<feature type="transmembrane region" description="Helical" evidence="9">
    <location>
        <begin position="360"/>
        <end position="379"/>
    </location>
</feature>
<keyword evidence="6 9" id="KW-0472">Membrane</keyword>
<dbReference type="PANTHER" id="PTHR14437:SF2">
    <property type="entry name" value="TRANSMEMBRANE PROTEIN 168"/>
    <property type="match status" value="1"/>
</dbReference>
<gene>
    <name evidence="10" type="ORF">RFH988_LOCUS12294</name>
</gene>